<dbReference type="GeneID" id="64072634"/>
<organism evidence="1 2">
    <name type="scientific">Bradyrhizobium japonicum</name>
    <dbReference type="NCBI Taxonomy" id="375"/>
    <lineage>
        <taxon>Bacteria</taxon>
        <taxon>Pseudomonadati</taxon>
        <taxon>Pseudomonadota</taxon>
        <taxon>Alphaproteobacteria</taxon>
        <taxon>Hyphomicrobiales</taxon>
        <taxon>Nitrobacteraceae</taxon>
        <taxon>Bradyrhizobium</taxon>
    </lineage>
</organism>
<dbReference type="EMBL" id="JRPN01000003">
    <property type="protein sequence ID" value="KGT80565.1"/>
    <property type="molecule type" value="Genomic_DNA"/>
</dbReference>
<accession>A0A0A3Y1Q7</accession>
<proteinExistence type="predicted"/>
<protein>
    <submittedName>
        <fullName evidence="1">Uncharacterized protein</fullName>
    </submittedName>
</protein>
<evidence type="ECO:0000313" key="1">
    <source>
        <dbReference type="EMBL" id="KGT80565.1"/>
    </source>
</evidence>
<dbReference type="KEGG" id="bjp:RN69_11285"/>
<dbReference type="AlphaFoldDB" id="A0A0A3Y1Q7"/>
<gene>
    <name evidence="1" type="ORF">MA20_03735</name>
</gene>
<reference evidence="1 2" key="1">
    <citation type="submission" date="2014-09" db="EMBL/GenBank/DDBJ databases">
        <title>Draft genome of Bradyrhizobium japonicum Is-34.</title>
        <authorList>
            <person name="Tsurumaru H."/>
            <person name="Yamakawa T."/>
            <person name="Hashimoto S."/>
            <person name="Okizaki K."/>
            <person name="Kanesaki Y."/>
            <person name="Yoshikawa H."/>
            <person name="Yajima S."/>
        </authorList>
    </citation>
    <scope>NUCLEOTIDE SEQUENCE [LARGE SCALE GENOMIC DNA]</scope>
    <source>
        <strain evidence="1 2">Is-34</strain>
    </source>
</reference>
<name>A0A0A3Y1Q7_BRAJP</name>
<evidence type="ECO:0000313" key="2">
    <source>
        <dbReference type="Proteomes" id="UP000030377"/>
    </source>
</evidence>
<comment type="caution">
    <text evidence="1">The sequence shown here is derived from an EMBL/GenBank/DDBJ whole genome shotgun (WGS) entry which is preliminary data.</text>
</comment>
<sequence length="85" mass="9304">MQRIDRGIEISVFLLQPGELGFELTLVFIGHVRGGRNPMGVRFKAVDALWKLSSLRAVIASDLGPPLTELSQDISTIRSSVAQAR</sequence>
<dbReference type="Proteomes" id="UP000030377">
    <property type="component" value="Unassembled WGS sequence"/>
</dbReference>
<dbReference type="RefSeq" id="WP_014492450.1">
    <property type="nucleotide sequence ID" value="NZ_CP010313.1"/>
</dbReference>